<dbReference type="AlphaFoldDB" id="A0A1E3LZK9"/>
<comment type="caution">
    <text evidence="2">The sequence shown here is derived from an EMBL/GenBank/DDBJ whole genome shotgun (WGS) entry which is preliminary data.</text>
</comment>
<proteinExistence type="predicted"/>
<accession>A0A1E3LZK9</accession>
<keyword evidence="3" id="KW-1185">Reference proteome</keyword>
<feature type="transmembrane region" description="Helical" evidence="1">
    <location>
        <begin position="127"/>
        <end position="149"/>
    </location>
</feature>
<keyword evidence="1" id="KW-0472">Membrane</keyword>
<dbReference type="Proteomes" id="UP000094487">
    <property type="component" value="Unassembled WGS sequence"/>
</dbReference>
<dbReference type="EMBL" id="MDDS01000007">
    <property type="protein sequence ID" value="ODP39211.1"/>
    <property type="molecule type" value="Genomic_DNA"/>
</dbReference>
<name>A0A1E3LZK9_9SPHN</name>
<evidence type="ECO:0000256" key="1">
    <source>
        <dbReference type="SAM" id="Phobius"/>
    </source>
</evidence>
<feature type="transmembrane region" description="Helical" evidence="1">
    <location>
        <begin position="12"/>
        <end position="29"/>
    </location>
</feature>
<reference evidence="2 3" key="1">
    <citation type="submission" date="2016-08" db="EMBL/GenBank/DDBJ databases">
        <title>Draft genome of the agarase producing Sphingomonas sp. MCT13.</title>
        <authorList>
            <person name="D'Andrea M.M."/>
            <person name="Rossolini G.M."/>
            <person name="Thaller M.C."/>
        </authorList>
    </citation>
    <scope>NUCLEOTIDE SEQUENCE [LARGE SCALE GENOMIC DNA]</scope>
    <source>
        <strain evidence="2 3">MCT13</strain>
    </source>
</reference>
<organism evidence="2 3">
    <name type="scientific">Sphingomonas turrisvirgatae</name>
    <dbReference type="NCBI Taxonomy" id="1888892"/>
    <lineage>
        <taxon>Bacteria</taxon>
        <taxon>Pseudomonadati</taxon>
        <taxon>Pseudomonadota</taxon>
        <taxon>Alphaproteobacteria</taxon>
        <taxon>Sphingomonadales</taxon>
        <taxon>Sphingomonadaceae</taxon>
        <taxon>Sphingomonas</taxon>
    </lineage>
</organism>
<evidence type="ECO:0000313" key="2">
    <source>
        <dbReference type="EMBL" id="ODP39211.1"/>
    </source>
</evidence>
<keyword evidence="1" id="KW-1133">Transmembrane helix</keyword>
<evidence type="ECO:0000313" key="3">
    <source>
        <dbReference type="Proteomes" id="UP000094487"/>
    </source>
</evidence>
<feature type="transmembrane region" description="Helical" evidence="1">
    <location>
        <begin position="55"/>
        <end position="74"/>
    </location>
</feature>
<sequence length="161" mass="18385">MARATTRFRLTNLPEFNVFVFAFLLNYPWELMQVPLYRAMPDAAHWDAIKVCTRATLGDGVIMLLAYWGAAFLVRDRWWIARPRLAPILTLIGIGVAITVLLERLAIVSNDPNRGWRYATAMPIVPVLEIGLTPFLQWVILPLLLVWFVKRQLAGARSHDT</sequence>
<gene>
    <name evidence="2" type="ORF">BFL28_11740</name>
</gene>
<keyword evidence="1" id="KW-0812">Transmembrane</keyword>
<dbReference type="OrthoDB" id="7594268at2"/>
<feature type="transmembrane region" description="Helical" evidence="1">
    <location>
        <begin position="86"/>
        <end position="107"/>
    </location>
</feature>
<protein>
    <submittedName>
        <fullName evidence="2">Uncharacterized protein</fullName>
    </submittedName>
</protein>